<keyword evidence="4" id="KW-1185">Reference proteome</keyword>
<evidence type="ECO:0000256" key="1">
    <source>
        <dbReference type="SAM" id="MobiDB-lite"/>
    </source>
</evidence>
<keyword evidence="2" id="KW-0472">Membrane</keyword>
<reference evidence="3" key="1">
    <citation type="submission" date="2022-07" db="EMBL/GenBank/DDBJ databases">
        <title>Phylogenomic reconstructions and comparative analyses of Kickxellomycotina fungi.</title>
        <authorList>
            <person name="Reynolds N.K."/>
            <person name="Stajich J.E."/>
            <person name="Barry K."/>
            <person name="Grigoriev I.V."/>
            <person name="Crous P."/>
            <person name="Smith M.E."/>
        </authorList>
    </citation>
    <scope>NUCLEOTIDE SEQUENCE</scope>
    <source>
        <strain evidence="3">BCRC 34489</strain>
    </source>
</reference>
<gene>
    <name evidence="3" type="ORF">GGI15_000246</name>
</gene>
<dbReference type="OrthoDB" id="5574612at2759"/>
<feature type="compositionally biased region" description="Polar residues" evidence="1">
    <location>
        <begin position="99"/>
        <end position="133"/>
    </location>
</feature>
<organism evidence="3 4">
    <name type="scientific">Coemansia interrupta</name>
    <dbReference type="NCBI Taxonomy" id="1126814"/>
    <lineage>
        <taxon>Eukaryota</taxon>
        <taxon>Fungi</taxon>
        <taxon>Fungi incertae sedis</taxon>
        <taxon>Zoopagomycota</taxon>
        <taxon>Kickxellomycotina</taxon>
        <taxon>Kickxellomycetes</taxon>
        <taxon>Kickxellales</taxon>
        <taxon>Kickxellaceae</taxon>
        <taxon>Coemansia</taxon>
    </lineage>
</organism>
<comment type="caution">
    <text evidence="3">The sequence shown here is derived from an EMBL/GenBank/DDBJ whole genome shotgun (WGS) entry which is preliminary data.</text>
</comment>
<sequence length="352" mass="39061">MSRVKVDDEYNISDWYSASRESRAISMAADNQQSMGNFQNAHNTNPMPQRRPVNNQIIVPVQGNHQHRQQPRLQPVHDHYQQQQQQQQRHRQNQHQKQLSASHIPSYYNNDSAPSQFQSSRQQHQPPNNNSEPMNYYGNFDEYGDGPIGSRNNGPNPYGAYNSSYEYAQRPVTASTIGSAHAMGVSYPEELHSKQSHQQLLPKLSIPSAKEKGAYSEPTTASAGYSPPSHPDSLAMQYSATSQLSRSKTVNDRYTRRNAGGDSCMGECCESCCGRFMRCTCCCLGPIISWILVVLVLVGIALALYFNWDRIRNSINKLENSATAATSSSAADATPTPADVLNTISSILSSPT</sequence>
<feature type="region of interest" description="Disordered" evidence="1">
    <location>
        <begin position="63"/>
        <end position="155"/>
    </location>
</feature>
<feature type="transmembrane region" description="Helical" evidence="2">
    <location>
        <begin position="287"/>
        <end position="308"/>
    </location>
</feature>
<feature type="region of interest" description="Disordered" evidence="1">
    <location>
        <begin position="211"/>
        <end position="230"/>
    </location>
</feature>
<dbReference type="Proteomes" id="UP001140172">
    <property type="component" value="Unassembled WGS sequence"/>
</dbReference>
<dbReference type="AlphaFoldDB" id="A0A9W8LNN2"/>
<keyword evidence="2" id="KW-1133">Transmembrane helix</keyword>
<dbReference type="EMBL" id="JANBUM010000006">
    <property type="protein sequence ID" value="KAJ2787986.1"/>
    <property type="molecule type" value="Genomic_DNA"/>
</dbReference>
<proteinExistence type="predicted"/>
<evidence type="ECO:0000313" key="3">
    <source>
        <dbReference type="EMBL" id="KAJ2787986.1"/>
    </source>
</evidence>
<evidence type="ECO:0000313" key="4">
    <source>
        <dbReference type="Proteomes" id="UP001140172"/>
    </source>
</evidence>
<protein>
    <submittedName>
        <fullName evidence="3">Uncharacterized protein</fullName>
    </submittedName>
</protein>
<evidence type="ECO:0000256" key="2">
    <source>
        <dbReference type="SAM" id="Phobius"/>
    </source>
</evidence>
<accession>A0A9W8LNN2</accession>
<keyword evidence="2" id="KW-0812">Transmembrane</keyword>
<name>A0A9W8LNN2_9FUNG</name>